<accession>A0A481ZDC1</accession>
<evidence type="ECO:0000313" key="1">
    <source>
        <dbReference type="EMBL" id="QBK93777.1"/>
    </source>
</evidence>
<proteinExistence type="predicted"/>
<reference evidence="1" key="1">
    <citation type="journal article" date="2019" name="MBio">
        <title>Virus Genomes from Deep Sea Sediments Expand the Ocean Megavirome and Support Independent Origins of Viral Gigantism.</title>
        <authorList>
            <person name="Backstrom D."/>
            <person name="Yutin N."/>
            <person name="Jorgensen S.L."/>
            <person name="Dharamshi J."/>
            <person name="Homa F."/>
            <person name="Zaremba-Niedwiedzka K."/>
            <person name="Spang A."/>
            <person name="Wolf Y.I."/>
            <person name="Koonin E.V."/>
            <person name="Ettema T.J."/>
        </authorList>
    </citation>
    <scope>NUCLEOTIDE SEQUENCE</scope>
</reference>
<name>A0A481ZDC1_9VIRU</name>
<dbReference type="Gene3D" id="2.70.9.10">
    <property type="entry name" value="Adenovirus Type 2 Hexon, domain 4"/>
    <property type="match status" value="1"/>
</dbReference>
<dbReference type="EMBL" id="MK500605">
    <property type="protein sequence ID" value="QBK93777.1"/>
    <property type="molecule type" value="Genomic_DNA"/>
</dbReference>
<dbReference type="InterPro" id="IPR016112">
    <property type="entry name" value="VP_dsDNA_II"/>
</dbReference>
<gene>
    <name evidence="1" type="ORF">LCPAC406_00910</name>
</gene>
<sequence length="443" mass="51783">MSQFKTAKIDLDQISHVIQSELHDVGKESKDDEVFNRFREDVKKYTLDIKVLERMKASSSTEQYGAVYNINSKMDYIIYLYEKFNLPSVKVEDEYKDRIQIAWTHHLIHHMNVGIYLSIDDENQLTIDSNWFDINSQYFINHIVKNYCGTAGIIPELEDFSTILYGRPIGVTIPFEFSNNLVHSLPLYKLVNTIQFKFEFQLKICKLLRMRELVDGKWTNIEVDPKYLAKMDALSEVSKPEIFAQYALQNRKIRDYYYENDSKREIYLLDVVTVSSVNDIEFGKSIEIDLQCPNPCRGVFVTAQNIVARDMNYYANYTTNANDHTLGDNPIKSFSISYGSIERVKLDNLDIDMLTLNDMPNDPVDVGYIAYSNSFDILGTEHDTSIIYLQNNARIKLKLRDRKPHEPDTKFDIKIKLLVVKPFDHDHRNDTLNSRDWYSDHTF</sequence>
<protein>
    <submittedName>
        <fullName evidence="1">Major capsid protein</fullName>
    </submittedName>
</protein>
<dbReference type="SUPFAM" id="SSF49749">
    <property type="entry name" value="Group II dsDNA viruses VP"/>
    <property type="match status" value="1"/>
</dbReference>
<organism evidence="1">
    <name type="scientific">Pithovirus LCPAC406</name>
    <dbReference type="NCBI Taxonomy" id="2506599"/>
    <lineage>
        <taxon>Viruses</taxon>
        <taxon>Pithoviruses</taxon>
    </lineage>
</organism>